<accession>A0A7W6GQT8</accession>
<name>A0A7W6GQT8_9RHOB</name>
<dbReference type="AlphaFoldDB" id="A0A7W6GQT8"/>
<sequence>MTSHYPPLALTETAEGEPRRTGVEIEFAGLNEVEAADVVFQTFGGHIEEGESHELTVTGTEIGDIRVELDTVLRKKKNIPLLQMGLDLATGLVPVEIITGPLTREKVARLDALTDALRQAGATGTRDGILLGFGVHLNPEVVSLDDPHTMQTILAYGLLEPWLRRQEDLNVTRRLMPFVNQWPSAFVTELARSRPSSLADLMVVMARHVQSRNHGLDLFPLFAHANESLYNRMFPEPDKTAARPTFHFRLPDCRIDEADWSLAQAWKLWWTVEDVAQNGALLDSLRKAWIDHMHTAPGADKRWSDKVDRMMRDHGVEAVL</sequence>
<dbReference type="Proteomes" id="UP000541426">
    <property type="component" value="Unassembled WGS sequence"/>
</dbReference>
<dbReference type="InterPro" id="IPR022025">
    <property type="entry name" value="Amidoligase_2"/>
</dbReference>
<dbReference type="Pfam" id="PF12224">
    <property type="entry name" value="Amidoligase_2"/>
    <property type="match status" value="1"/>
</dbReference>
<proteinExistence type="predicted"/>
<gene>
    <name evidence="1" type="ORF">GGQ68_000209</name>
</gene>
<keyword evidence="2" id="KW-1185">Reference proteome</keyword>
<protein>
    <recommendedName>
        <fullName evidence="3">Amidoligase enzyme</fullName>
    </recommendedName>
</protein>
<evidence type="ECO:0000313" key="2">
    <source>
        <dbReference type="Proteomes" id="UP000541426"/>
    </source>
</evidence>
<comment type="caution">
    <text evidence="1">The sequence shown here is derived from an EMBL/GenBank/DDBJ whole genome shotgun (WGS) entry which is preliminary data.</text>
</comment>
<evidence type="ECO:0000313" key="1">
    <source>
        <dbReference type="EMBL" id="MBB3983898.1"/>
    </source>
</evidence>
<dbReference type="EMBL" id="JACIEJ010000001">
    <property type="protein sequence ID" value="MBB3983898.1"/>
    <property type="molecule type" value="Genomic_DNA"/>
</dbReference>
<dbReference type="RefSeq" id="WP_183962537.1">
    <property type="nucleotide sequence ID" value="NZ_BAABBZ010000012.1"/>
</dbReference>
<reference evidence="1 2" key="1">
    <citation type="submission" date="2020-08" db="EMBL/GenBank/DDBJ databases">
        <title>Genomic Encyclopedia of Type Strains, Phase IV (KMG-IV): sequencing the most valuable type-strain genomes for metagenomic binning, comparative biology and taxonomic classification.</title>
        <authorList>
            <person name="Goeker M."/>
        </authorList>
    </citation>
    <scope>NUCLEOTIDE SEQUENCE [LARGE SCALE GENOMIC DNA]</scope>
    <source>
        <strain evidence="1 2">DSM 102235</strain>
    </source>
</reference>
<organism evidence="1 2">
    <name type="scientific">Sagittula marina</name>
    <dbReference type="NCBI Taxonomy" id="943940"/>
    <lineage>
        <taxon>Bacteria</taxon>
        <taxon>Pseudomonadati</taxon>
        <taxon>Pseudomonadota</taxon>
        <taxon>Alphaproteobacteria</taxon>
        <taxon>Rhodobacterales</taxon>
        <taxon>Roseobacteraceae</taxon>
        <taxon>Sagittula</taxon>
    </lineage>
</organism>
<evidence type="ECO:0008006" key="3">
    <source>
        <dbReference type="Google" id="ProtNLM"/>
    </source>
</evidence>